<dbReference type="Pfam" id="PF01909">
    <property type="entry name" value="NTP_transf_2"/>
    <property type="match status" value="1"/>
</dbReference>
<sequence>MSTDDHSDREAREPARLREAAATATERIQNRLGDVVETVTLFGSVARGDATADSDVDLLVVINETAEFTHVDDQLLEIAYDVSLEYDCRVEIHSLRADEFTARKERGEPFVSAAVTEGKSDV</sequence>
<dbReference type="KEGG" id="hdf:AArcSl_0763"/>
<dbReference type="CDD" id="cd05403">
    <property type="entry name" value="NT_KNTase_like"/>
    <property type="match status" value="1"/>
</dbReference>
<dbReference type="GO" id="GO:0016779">
    <property type="term" value="F:nucleotidyltransferase activity"/>
    <property type="evidence" value="ECO:0007669"/>
    <property type="project" value="InterPro"/>
</dbReference>
<dbReference type="RefSeq" id="WP_119815269.1">
    <property type="nucleotide sequence ID" value="NZ_CP025066.1"/>
</dbReference>
<protein>
    <submittedName>
        <fullName evidence="2">Nucleotidyltransferase domain protein</fullName>
    </submittedName>
</protein>
<proteinExistence type="predicted"/>
<name>A0A343TH37_9EURY</name>
<dbReference type="InterPro" id="IPR052548">
    <property type="entry name" value="Type_VII_TA_antitoxin"/>
</dbReference>
<dbReference type="SUPFAM" id="SSF81301">
    <property type="entry name" value="Nucleotidyltransferase"/>
    <property type="match status" value="1"/>
</dbReference>
<keyword evidence="2" id="KW-0808">Transferase</keyword>
<gene>
    <name evidence="2" type="ORF">AArcSl_0763</name>
</gene>
<dbReference type="Proteomes" id="UP000263012">
    <property type="component" value="Chromosome"/>
</dbReference>
<accession>A0A343TH37</accession>
<organism evidence="2 3">
    <name type="scientific">Halalkaliarchaeum desulfuricum</name>
    <dbReference type="NCBI Taxonomy" id="2055893"/>
    <lineage>
        <taxon>Archaea</taxon>
        <taxon>Methanobacteriati</taxon>
        <taxon>Methanobacteriota</taxon>
        <taxon>Stenosarchaea group</taxon>
        <taxon>Halobacteria</taxon>
        <taxon>Halobacteriales</taxon>
        <taxon>Haloferacaceae</taxon>
        <taxon>Halalkaliarchaeum</taxon>
    </lineage>
</organism>
<dbReference type="PANTHER" id="PTHR33933:SF1">
    <property type="entry name" value="PROTEIN ADENYLYLTRANSFERASE MNTA-RELATED"/>
    <property type="match status" value="1"/>
</dbReference>
<evidence type="ECO:0000313" key="2">
    <source>
        <dbReference type="EMBL" id="AUX08409.1"/>
    </source>
</evidence>
<feature type="domain" description="Polymerase nucleotidyl transferase" evidence="1">
    <location>
        <begin position="31"/>
        <end position="93"/>
    </location>
</feature>
<dbReference type="OrthoDB" id="9287at2157"/>
<dbReference type="GeneID" id="37877106"/>
<evidence type="ECO:0000259" key="1">
    <source>
        <dbReference type="Pfam" id="PF01909"/>
    </source>
</evidence>
<dbReference type="InterPro" id="IPR043519">
    <property type="entry name" value="NT_sf"/>
</dbReference>
<dbReference type="EMBL" id="CP025066">
    <property type="protein sequence ID" value="AUX08409.1"/>
    <property type="molecule type" value="Genomic_DNA"/>
</dbReference>
<reference evidence="3" key="1">
    <citation type="submission" date="2017-11" db="EMBL/GenBank/DDBJ databases">
        <title>Phenotypic and genomic properties of facultatively anaerobic sulfur-reducing natronoarchaea from hypersaline soda lakes.</title>
        <authorList>
            <person name="Sorokin D.Y."/>
            <person name="Kublanov I.V."/>
            <person name="Roman P."/>
            <person name="Sinninghe Damste J.S."/>
            <person name="Golyshin P.N."/>
            <person name="Rojo D."/>
            <person name="Ciordia S."/>
            <person name="Mena M.D.C."/>
            <person name="Ferrer M."/>
            <person name="Messina E."/>
            <person name="Smedile F."/>
            <person name="La Spada G."/>
            <person name="La Cono V."/>
            <person name="Yakimov M.M."/>
        </authorList>
    </citation>
    <scope>NUCLEOTIDE SEQUENCE [LARGE SCALE GENOMIC DNA]</scope>
    <source>
        <strain evidence="3">AArc-Sl</strain>
    </source>
</reference>
<dbReference type="Gene3D" id="3.30.460.10">
    <property type="entry name" value="Beta Polymerase, domain 2"/>
    <property type="match status" value="1"/>
</dbReference>
<evidence type="ECO:0000313" key="3">
    <source>
        <dbReference type="Proteomes" id="UP000263012"/>
    </source>
</evidence>
<dbReference type="InterPro" id="IPR002934">
    <property type="entry name" value="Polymerase_NTP_transf_dom"/>
</dbReference>
<dbReference type="PANTHER" id="PTHR33933">
    <property type="entry name" value="NUCLEOTIDYLTRANSFERASE"/>
    <property type="match status" value="1"/>
</dbReference>
<dbReference type="AlphaFoldDB" id="A0A343TH37"/>
<keyword evidence="3" id="KW-1185">Reference proteome</keyword>